<evidence type="ECO:0000313" key="7">
    <source>
        <dbReference type="EMBL" id="NJB69854.1"/>
    </source>
</evidence>
<feature type="domain" description="Cytochrome c" evidence="6">
    <location>
        <begin position="21"/>
        <end position="112"/>
    </location>
</feature>
<dbReference type="PROSITE" id="PS51257">
    <property type="entry name" value="PROKAR_LIPOPROTEIN"/>
    <property type="match status" value="1"/>
</dbReference>
<organism evidence="7 8">
    <name type="scientific">Saonia flava</name>
    <dbReference type="NCBI Taxonomy" id="523696"/>
    <lineage>
        <taxon>Bacteria</taxon>
        <taxon>Pseudomonadati</taxon>
        <taxon>Bacteroidota</taxon>
        <taxon>Flavobacteriia</taxon>
        <taxon>Flavobacteriales</taxon>
        <taxon>Flavobacteriaceae</taxon>
        <taxon>Saonia</taxon>
    </lineage>
</organism>
<dbReference type="EMBL" id="JAATJJ010000001">
    <property type="protein sequence ID" value="NJB69854.1"/>
    <property type="molecule type" value="Genomic_DNA"/>
</dbReference>
<proteinExistence type="predicted"/>
<dbReference type="AlphaFoldDB" id="A0A846QXM2"/>
<keyword evidence="4 5" id="KW-0408">Iron</keyword>
<dbReference type="GO" id="GO:0046872">
    <property type="term" value="F:metal ion binding"/>
    <property type="evidence" value="ECO:0007669"/>
    <property type="project" value="UniProtKB-KW"/>
</dbReference>
<dbReference type="PROSITE" id="PS51007">
    <property type="entry name" value="CYTC"/>
    <property type="match status" value="1"/>
</dbReference>
<dbReference type="GO" id="GO:0020037">
    <property type="term" value="F:heme binding"/>
    <property type="evidence" value="ECO:0007669"/>
    <property type="project" value="InterPro"/>
</dbReference>
<dbReference type="Pfam" id="PF13517">
    <property type="entry name" value="FG-GAP_3"/>
    <property type="match status" value="1"/>
</dbReference>
<dbReference type="InterPro" id="IPR013517">
    <property type="entry name" value="FG-GAP"/>
</dbReference>
<reference evidence="7 8" key="1">
    <citation type="submission" date="2020-03" db="EMBL/GenBank/DDBJ databases">
        <title>Genomic Encyclopedia of Type Strains, Phase IV (KMG-IV): sequencing the most valuable type-strain genomes for metagenomic binning, comparative biology and taxonomic classification.</title>
        <authorList>
            <person name="Goeker M."/>
        </authorList>
    </citation>
    <scope>NUCLEOTIDE SEQUENCE [LARGE SCALE GENOMIC DNA]</scope>
    <source>
        <strain evidence="7 8">DSM 29762</strain>
    </source>
</reference>
<dbReference type="InterPro" id="IPR036909">
    <property type="entry name" value="Cyt_c-like_dom_sf"/>
</dbReference>
<dbReference type="SUPFAM" id="SSF69318">
    <property type="entry name" value="Integrin alpha N-terminal domain"/>
    <property type="match status" value="1"/>
</dbReference>
<sequence>MSKKYYPVYLLITLILSCAPKKEKTGENLYKTYCASCHIAPNIEDLPKGIWEKAILPEMGARLGIRENGYSPYAGLPFGEQSVIIATGLYPSQPIMPLEDWAMLKEYVLALAPDSLPNDLERHSEELTRFKPKPITLDSVPGSYFTFMNYSEDSKKLELGTVSGQMLTYDFMEKQTKVLGQVGSPITSFSRKENQYFVTSIGILTPSDMVSGRIFNIKNGQMNPVHDVFHRPVNTLVLDLNKDGTDEIVVCEYGNLKGELALLTSNGTGQYQKKTILNQPGAIKVVPMDMDKDGREDLVVLTGQGDEGITILYQQDDLNFKIEKAIRYSPVYGSSWFEMIDYEGDGDMDIVVVNGDNADDSYVHKPYHGMRIHINNGENEFKESYFYPLNGATRVVARDFDQDGDFDFGLIASFPDYENNPEFSFVYLENEVGESFSFKTYTFKDSNLGKWFLMDVADIDEDGDEDIILSSFTYPFGPVIKEMVDFWNEKNVDLMVLENELNN</sequence>
<dbReference type="Proteomes" id="UP000590442">
    <property type="component" value="Unassembled WGS sequence"/>
</dbReference>
<evidence type="ECO:0000256" key="4">
    <source>
        <dbReference type="ARBA" id="ARBA00023004"/>
    </source>
</evidence>
<evidence type="ECO:0000256" key="3">
    <source>
        <dbReference type="ARBA" id="ARBA00022729"/>
    </source>
</evidence>
<keyword evidence="3" id="KW-0732">Signal</keyword>
<keyword evidence="2 5" id="KW-0479">Metal-binding</keyword>
<evidence type="ECO:0000313" key="8">
    <source>
        <dbReference type="Proteomes" id="UP000590442"/>
    </source>
</evidence>
<evidence type="ECO:0000256" key="5">
    <source>
        <dbReference type="PROSITE-ProRule" id="PRU00433"/>
    </source>
</evidence>
<evidence type="ECO:0000256" key="1">
    <source>
        <dbReference type="ARBA" id="ARBA00022617"/>
    </source>
</evidence>
<keyword evidence="1 5" id="KW-0349">Heme</keyword>
<keyword evidence="8" id="KW-1185">Reference proteome</keyword>
<comment type="caution">
    <text evidence="7">The sequence shown here is derived from an EMBL/GenBank/DDBJ whole genome shotgun (WGS) entry which is preliminary data.</text>
</comment>
<dbReference type="InterPro" id="IPR028994">
    <property type="entry name" value="Integrin_alpha_N"/>
</dbReference>
<dbReference type="PANTHER" id="PTHR46580">
    <property type="entry name" value="SENSOR KINASE-RELATED"/>
    <property type="match status" value="1"/>
</dbReference>
<dbReference type="RefSeq" id="WP_167960173.1">
    <property type="nucleotide sequence ID" value="NZ_JAATJJ010000001.1"/>
</dbReference>
<dbReference type="Gene3D" id="2.130.10.130">
    <property type="entry name" value="Integrin alpha, N-terminal"/>
    <property type="match status" value="1"/>
</dbReference>
<accession>A0A846QXM2</accession>
<protein>
    <recommendedName>
        <fullName evidence="6">Cytochrome c domain-containing protein</fullName>
    </recommendedName>
</protein>
<dbReference type="InterPro" id="IPR009056">
    <property type="entry name" value="Cyt_c-like_dom"/>
</dbReference>
<dbReference type="PANTHER" id="PTHR46580:SF4">
    <property type="entry name" value="ATP_GTP-BINDING PROTEIN"/>
    <property type="match status" value="1"/>
</dbReference>
<gene>
    <name evidence="7" type="ORF">GGR42_000316</name>
</gene>
<evidence type="ECO:0000259" key="6">
    <source>
        <dbReference type="PROSITE" id="PS51007"/>
    </source>
</evidence>
<dbReference type="GO" id="GO:0009055">
    <property type="term" value="F:electron transfer activity"/>
    <property type="evidence" value="ECO:0007669"/>
    <property type="project" value="InterPro"/>
</dbReference>
<name>A0A846QXM2_9FLAO</name>
<dbReference type="SUPFAM" id="SSF46626">
    <property type="entry name" value="Cytochrome c"/>
    <property type="match status" value="1"/>
</dbReference>
<evidence type="ECO:0000256" key="2">
    <source>
        <dbReference type="ARBA" id="ARBA00022723"/>
    </source>
</evidence>